<accession>A0AA38KYD1</accession>
<evidence type="ECO:0000256" key="4">
    <source>
        <dbReference type="ARBA" id="ARBA00022452"/>
    </source>
</evidence>
<evidence type="ECO:0000313" key="16">
    <source>
        <dbReference type="Proteomes" id="UP000824469"/>
    </source>
</evidence>
<dbReference type="InterPro" id="IPR027246">
    <property type="entry name" value="Porin_Euk/Tom40"/>
</dbReference>
<dbReference type="Pfam" id="PF01459">
    <property type="entry name" value="Porin_3"/>
    <property type="match status" value="1"/>
</dbReference>
<keyword evidence="3" id="KW-0813">Transport</keyword>
<comment type="similarity">
    <text evidence="2">Belongs to the Tom40 family.</text>
</comment>
<dbReference type="OMA" id="ISGRMNH"/>
<feature type="compositionally biased region" description="Pro residues" evidence="14">
    <location>
        <begin position="17"/>
        <end position="33"/>
    </location>
</feature>
<gene>
    <name evidence="15" type="ORF">KI387_025599</name>
</gene>
<dbReference type="PANTHER" id="PTHR10802">
    <property type="entry name" value="MITOCHONDRIAL IMPORT RECEPTOR SUBUNIT TOM40"/>
    <property type="match status" value="1"/>
</dbReference>
<keyword evidence="6" id="KW-1000">Mitochondrion outer membrane</keyword>
<sequence>FWPFVDFSKMGASASIPAPPPPPPPPPATPVPSPAVIAPTPHPLGIVDPVKSAEVSAKGSEKVDWLNLPCPVPYDEVQREVLMSLKPELFEGMRFDFTKPLNQKFSLSHSVFMGSTEVPSQSTDVIKIPSGHYEFGANFLDPKLMLVGRILTDGRLSARVKADLTDNLTLKINAQLTNEPHFSQGMFNFDYKGKDFRSQVQLGNNAFYGANYIQSVSPHLALGGEIFWLGHQRKSGVGFAARYSTDKMVATGQVASTGVVALSYVQKVSEKVSLASEFMYNHSTKDTTTSFGYDYLMRQLLLAELDVAEDRRLPYFELFFNFFELAGKSKHVSALNFDIPPFGNKRIQGIILKPGKLEPEGRILGIQIVICTQQERVVVRGSSGGGI</sequence>
<keyword evidence="8" id="KW-0007">Acetylation</keyword>
<organism evidence="15 16">
    <name type="scientific">Taxus chinensis</name>
    <name type="common">Chinese yew</name>
    <name type="synonym">Taxus wallichiana var. chinensis</name>
    <dbReference type="NCBI Taxonomy" id="29808"/>
    <lineage>
        <taxon>Eukaryota</taxon>
        <taxon>Viridiplantae</taxon>
        <taxon>Streptophyta</taxon>
        <taxon>Embryophyta</taxon>
        <taxon>Tracheophyta</taxon>
        <taxon>Spermatophyta</taxon>
        <taxon>Pinopsida</taxon>
        <taxon>Pinidae</taxon>
        <taxon>Conifers II</taxon>
        <taxon>Cupressales</taxon>
        <taxon>Taxaceae</taxon>
        <taxon>Taxus</taxon>
    </lineage>
</organism>
<keyword evidence="11" id="KW-0496">Mitochondrion</keyword>
<keyword evidence="5" id="KW-0812">Transmembrane</keyword>
<dbReference type="EMBL" id="JAHRHJ020000006">
    <property type="protein sequence ID" value="KAH9310564.1"/>
    <property type="molecule type" value="Genomic_DNA"/>
</dbReference>
<evidence type="ECO:0000256" key="8">
    <source>
        <dbReference type="ARBA" id="ARBA00022990"/>
    </source>
</evidence>
<keyword evidence="4" id="KW-1134">Transmembrane beta strand</keyword>
<evidence type="ECO:0000256" key="1">
    <source>
        <dbReference type="ARBA" id="ARBA00004374"/>
    </source>
</evidence>
<comment type="function">
    <text evidence="13">Central component of the receptor complex responsible for the recognition and translocation of cytosolically synthesized mitochondrial preproteins. Together with TOM22 functions as the transit peptide receptor at the surface of the mitochondrion outer membrane and facilitates the movement of preproteins into the translocation pore. Directly involved in the pore formation.</text>
</comment>
<dbReference type="CDD" id="cd07305">
    <property type="entry name" value="Porin3_Tom40"/>
    <property type="match status" value="1"/>
</dbReference>
<comment type="caution">
    <text evidence="15">The sequence shown here is derived from an EMBL/GenBank/DDBJ whole genome shotgun (WGS) entry which is preliminary data.</text>
</comment>
<dbReference type="GO" id="GO:0006811">
    <property type="term" value="P:monoatomic ion transport"/>
    <property type="evidence" value="ECO:0007669"/>
    <property type="project" value="UniProtKB-KW"/>
</dbReference>
<keyword evidence="9" id="KW-0406">Ion transport</keyword>
<keyword evidence="12" id="KW-0472">Membrane</keyword>
<evidence type="ECO:0000256" key="7">
    <source>
        <dbReference type="ARBA" id="ARBA00022927"/>
    </source>
</evidence>
<reference evidence="15 16" key="1">
    <citation type="journal article" date="2021" name="Nat. Plants">
        <title>The Taxus genome provides insights into paclitaxel biosynthesis.</title>
        <authorList>
            <person name="Xiong X."/>
            <person name="Gou J."/>
            <person name="Liao Q."/>
            <person name="Li Y."/>
            <person name="Zhou Q."/>
            <person name="Bi G."/>
            <person name="Li C."/>
            <person name="Du R."/>
            <person name="Wang X."/>
            <person name="Sun T."/>
            <person name="Guo L."/>
            <person name="Liang H."/>
            <person name="Lu P."/>
            <person name="Wu Y."/>
            <person name="Zhang Z."/>
            <person name="Ro D.K."/>
            <person name="Shang Y."/>
            <person name="Huang S."/>
            <person name="Yan J."/>
        </authorList>
    </citation>
    <scope>NUCLEOTIDE SEQUENCE [LARGE SCALE GENOMIC DNA]</scope>
    <source>
        <strain evidence="15">Ta-2019</strain>
    </source>
</reference>
<dbReference type="Gene3D" id="2.40.160.10">
    <property type="entry name" value="Porin"/>
    <property type="match status" value="1"/>
</dbReference>
<dbReference type="AlphaFoldDB" id="A0AA38KYD1"/>
<evidence type="ECO:0000256" key="11">
    <source>
        <dbReference type="ARBA" id="ARBA00023128"/>
    </source>
</evidence>
<dbReference type="GO" id="GO:0046930">
    <property type="term" value="C:pore complex"/>
    <property type="evidence" value="ECO:0007669"/>
    <property type="project" value="UniProtKB-KW"/>
</dbReference>
<feature type="non-terminal residue" evidence="15">
    <location>
        <position position="387"/>
    </location>
</feature>
<keyword evidence="7" id="KW-0653">Protein transport</keyword>
<dbReference type="GO" id="GO:0005741">
    <property type="term" value="C:mitochondrial outer membrane"/>
    <property type="evidence" value="ECO:0007669"/>
    <property type="project" value="UniProtKB-SubCell"/>
</dbReference>
<evidence type="ECO:0000256" key="14">
    <source>
        <dbReference type="SAM" id="MobiDB-lite"/>
    </source>
</evidence>
<evidence type="ECO:0000256" key="9">
    <source>
        <dbReference type="ARBA" id="ARBA00023065"/>
    </source>
</evidence>
<dbReference type="InterPro" id="IPR037930">
    <property type="entry name" value="Tom40"/>
</dbReference>
<protein>
    <submittedName>
        <fullName evidence="15">Uncharacterized protein</fullName>
    </submittedName>
</protein>
<keyword evidence="16" id="KW-1185">Reference proteome</keyword>
<dbReference type="Proteomes" id="UP000824469">
    <property type="component" value="Unassembled WGS sequence"/>
</dbReference>
<dbReference type="GO" id="GO:0008320">
    <property type="term" value="F:protein transmembrane transporter activity"/>
    <property type="evidence" value="ECO:0007669"/>
    <property type="project" value="InterPro"/>
</dbReference>
<keyword evidence="10" id="KW-0626">Porin</keyword>
<name>A0AA38KYD1_TAXCH</name>
<evidence type="ECO:0000256" key="12">
    <source>
        <dbReference type="ARBA" id="ARBA00023136"/>
    </source>
</evidence>
<evidence type="ECO:0000256" key="5">
    <source>
        <dbReference type="ARBA" id="ARBA00022692"/>
    </source>
</evidence>
<evidence type="ECO:0000256" key="13">
    <source>
        <dbReference type="ARBA" id="ARBA00058612"/>
    </source>
</evidence>
<evidence type="ECO:0000256" key="2">
    <source>
        <dbReference type="ARBA" id="ARBA00010510"/>
    </source>
</evidence>
<evidence type="ECO:0000256" key="6">
    <source>
        <dbReference type="ARBA" id="ARBA00022787"/>
    </source>
</evidence>
<evidence type="ECO:0000256" key="3">
    <source>
        <dbReference type="ARBA" id="ARBA00022448"/>
    </source>
</evidence>
<comment type="subcellular location">
    <subcellularLocation>
        <location evidence="1">Mitochondrion outer membrane</location>
        <topology evidence="1">Multi-pass membrane protein</topology>
    </subcellularLocation>
</comment>
<evidence type="ECO:0000313" key="15">
    <source>
        <dbReference type="EMBL" id="KAH9310564.1"/>
    </source>
</evidence>
<dbReference type="GO" id="GO:0030150">
    <property type="term" value="P:protein import into mitochondrial matrix"/>
    <property type="evidence" value="ECO:0007669"/>
    <property type="project" value="InterPro"/>
</dbReference>
<feature type="region of interest" description="Disordered" evidence="14">
    <location>
        <begin position="13"/>
        <end position="37"/>
    </location>
</feature>
<dbReference type="GO" id="GO:0015288">
    <property type="term" value="F:porin activity"/>
    <property type="evidence" value="ECO:0007669"/>
    <property type="project" value="UniProtKB-KW"/>
</dbReference>
<proteinExistence type="inferred from homology"/>
<dbReference type="FunFam" id="2.40.160.10:FF:000010">
    <property type="entry name" value="Mitochondrial import receptor subunit TOM40-1"/>
    <property type="match status" value="1"/>
</dbReference>
<evidence type="ECO:0000256" key="10">
    <source>
        <dbReference type="ARBA" id="ARBA00023114"/>
    </source>
</evidence>
<dbReference type="InterPro" id="IPR023614">
    <property type="entry name" value="Porin_dom_sf"/>
</dbReference>